<evidence type="ECO:0008006" key="4">
    <source>
        <dbReference type="Google" id="ProtNLM"/>
    </source>
</evidence>
<accession>A0A4T0TMI0</accession>
<evidence type="ECO:0000313" key="2">
    <source>
        <dbReference type="EMBL" id="TIC66160.1"/>
    </source>
</evidence>
<keyword evidence="1" id="KW-0732">Signal</keyword>
<dbReference type="EMBL" id="SPRX01000018">
    <property type="protein sequence ID" value="TIC66160.1"/>
    <property type="molecule type" value="Genomic_DNA"/>
</dbReference>
<feature type="signal peptide" evidence="1">
    <location>
        <begin position="1"/>
        <end position="43"/>
    </location>
</feature>
<gene>
    <name evidence="2" type="ORF">E3Q01_01818</name>
</gene>
<organism evidence="2 3">
    <name type="scientific">Wallemia mellicola</name>
    <dbReference type="NCBI Taxonomy" id="1708541"/>
    <lineage>
        <taxon>Eukaryota</taxon>
        <taxon>Fungi</taxon>
        <taxon>Dikarya</taxon>
        <taxon>Basidiomycota</taxon>
        <taxon>Wallemiomycotina</taxon>
        <taxon>Wallemiomycetes</taxon>
        <taxon>Wallemiales</taxon>
        <taxon>Wallemiaceae</taxon>
        <taxon>Wallemia</taxon>
    </lineage>
</organism>
<reference evidence="2 3" key="1">
    <citation type="submission" date="2019-03" db="EMBL/GenBank/DDBJ databases">
        <title>Sequencing 25 genomes of Wallemia mellicola.</title>
        <authorList>
            <person name="Gostincar C."/>
        </authorList>
    </citation>
    <scope>NUCLEOTIDE SEQUENCE [LARGE SCALE GENOMIC DNA]</scope>
    <source>
        <strain evidence="2 3">EXF-757</strain>
    </source>
</reference>
<name>A0A4T0TMI0_9BASI</name>
<sequence length="191" mass="22504">MHKQTFSKFAILCNPPRPCKYLVFLALILIILQQLQHRRDVEAMTDVCLKESCQHRSAYGNDYCYHHRHIPRQNIINKVATLSKCKIPDCQHKCWKNTPYCYVVHNRFATQYICDENPSLQKCMIKNCNHKQYANTPFCFLKHMANRSRNKRFMETDRVSQCCVQSCEEQASNDSPYCVQAHNNLVSINIR</sequence>
<comment type="caution">
    <text evidence="2">The sequence shown here is derived from an EMBL/GenBank/DDBJ whole genome shotgun (WGS) entry which is preliminary data.</text>
</comment>
<protein>
    <recommendedName>
        <fullName evidence="4">Extracellular membrane protein CFEM domain-containing protein</fullName>
    </recommendedName>
</protein>
<proteinExistence type="predicted"/>
<dbReference type="AlphaFoldDB" id="A0A4T0TMI0"/>
<dbReference type="Proteomes" id="UP000310708">
    <property type="component" value="Unassembled WGS sequence"/>
</dbReference>
<feature type="chain" id="PRO_5020480299" description="Extracellular membrane protein CFEM domain-containing protein" evidence="1">
    <location>
        <begin position="44"/>
        <end position="191"/>
    </location>
</feature>
<evidence type="ECO:0000256" key="1">
    <source>
        <dbReference type="SAM" id="SignalP"/>
    </source>
</evidence>
<evidence type="ECO:0000313" key="3">
    <source>
        <dbReference type="Proteomes" id="UP000310708"/>
    </source>
</evidence>